<organism evidence="1 2">
    <name type="scientific">Nocardioides jiangsuensis</name>
    <dbReference type="NCBI Taxonomy" id="2866161"/>
    <lineage>
        <taxon>Bacteria</taxon>
        <taxon>Bacillati</taxon>
        <taxon>Actinomycetota</taxon>
        <taxon>Actinomycetes</taxon>
        <taxon>Propionibacteriales</taxon>
        <taxon>Nocardioidaceae</taxon>
        <taxon>Nocardioides</taxon>
    </lineage>
</organism>
<gene>
    <name evidence="1" type="ORF">K1X13_12015</name>
</gene>
<protein>
    <submittedName>
        <fullName evidence="1">Uncharacterized protein</fullName>
    </submittedName>
</protein>
<proteinExistence type="predicted"/>
<dbReference type="Proteomes" id="UP000754710">
    <property type="component" value="Unassembled WGS sequence"/>
</dbReference>
<evidence type="ECO:0000313" key="1">
    <source>
        <dbReference type="EMBL" id="MBY9075548.1"/>
    </source>
</evidence>
<accession>A0ABS7RNC7</accession>
<keyword evidence="2" id="KW-1185">Reference proteome</keyword>
<comment type="caution">
    <text evidence="1">The sequence shown here is derived from an EMBL/GenBank/DDBJ whole genome shotgun (WGS) entry which is preliminary data.</text>
</comment>
<sequence length="60" mass="6453">MHDLIATHLHDAELMDEIELVSGLIVAASAAPAPLDQATVDRLLGLDDTTDPDFPTQRTD</sequence>
<dbReference type="EMBL" id="JAIEZQ010000002">
    <property type="protein sequence ID" value="MBY9075548.1"/>
    <property type="molecule type" value="Genomic_DNA"/>
</dbReference>
<name>A0ABS7RNC7_9ACTN</name>
<dbReference type="RefSeq" id="WP_221026120.1">
    <property type="nucleotide sequence ID" value="NZ_JAIEZQ010000002.1"/>
</dbReference>
<reference evidence="1 2" key="1">
    <citation type="submission" date="2021-08" db="EMBL/GenBank/DDBJ databases">
        <title>Nocardioides bacterium WL0053 sp. nov., isolated from the sediment.</title>
        <authorList>
            <person name="Wang L."/>
            <person name="Zhang D."/>
            <person name="Zhang A."/>
        </authorList>
    </citation>
    <scope>NUCLEOTIDE SEQUENCE [LARGE SCALE GENOMIC DNA]</scope>
    <source>
        <strain evidence="1 2">WL0053</strain>
    </source>
</reference>
<evidence type="ECO:0000313" key="2">
    <source>
        <dbReference type="Proteomes" id="UP000754710"/>
    </source>
</evidence>